<keyword evidence="7" id="KW-0808">Transferase</keyword>
<dbReference type="PANTHER" id="PTHR43651">
    <property type="entry name" value="1,4-ALPHA-GLUCAN-BRANCHING ENZYME"/>
    <property type="match status" value="1"/>
</dbReference>
<evidence type="ECO:0000313" key="13">
    <source>
        <dbReference type="EMBL" id="KJA29840.1"/>
    </source>
</evidence>
<dbReference type="FunFam" id="3.20.20.80:FF:000001">
    <property type="entry name" value="1,4-alpha-glucan branching enzyme"/>
    <property type="match status" value="1"/>
</dbReference>
<dbReference type="PIRSF" id="PIRSF000463">
    <property type="entry name" value="GlgB"/>
    <property type="match status" value="1"/>
</dbReference>
<dbReference type="SMART" id="SM00642">
    <property type="entry name" value="Aamy"/>
    <property type="match status" value="1"/>
</dbReference>
<name>A0A0D2QE24_HYPSF</name>
<dbReference type="Pfam" id="PF00128">
    <property type="entry name" value="Alpha-amylase"/>
    <property type="match status" value="1"/>
</dbReference>
<keyword evidence="8" id="KW-0320">Glycogen biosynthesis</keyword>
<keyword evidence="6" id="KW-0328">Glycosyltransferase</keyword>
<evidence type="ECO:0000259" key="12">
    <source>
        <dbReference type="SMART" id="SM00642"/>
    </source>
</evidence>
<dbReference type="CDD" id="cd11321">
    <property type="entry name" value="AmyAc_bac_euk_BE"/>
    <property type="match status" value="1"/>
</dbReference>
<evidence type="ECO:0000256" key="7">
    <source>
        <dbReference type="ARBA" id="ARBA00022679"/>
    </source>
</evidence>
<dbReference type="InterPro" id="IPR006047">
    <property type="entry name" value="GH13_cat_dom"/>
</dbReference>
<dbReference type="EC" id="2.4.1.18" evidence="4"/>
<dbReference type="InterPro" id="IPR006048">
    <property type="entry name" value="A-amylase/branching_C"/>
</dbReference>
<proteinExistence type="inferred from homology"/>
<dbReference type="OrthoDB" id="196493at2759"/>
<gene>
    <name evidence="13" type="ORF">HYPSUDRAFT_1062085</name>
</gene>
<feature type="domain" description="Glycosyl hydrolase family 13 catalytic" evidence="12">
    <location>
        <begin position="175"/>
        <end position="565"/>
    </location>
</feature>
<evidence type="ECO:0000256" key="5">
    <source>
        <dbReference type="ARBA" id="ARBA00020932"/>
    </source>
</evidence>
<dbReference type="GO" id="GO:0004553">
    <property type="term" value="F:hydrolase activity, hydrolyzing O-glycosyl compounds"/>
    <property type="evidence" value="ECO:0007669"/>
    <property type="project" value="InterPro"/>
</dbReference>
<organism evidence="13 14">
    <name type="scientific">Hypholoma sublateritium (strain FD-334 SS-4)</name>
    <dbReference type="NCBI Taxonomy" id="945553"/>
    <lineage>
        <taxon>Eukaryota</taxon>
        <taxon>Fungi</taxon>
        <taxon>Dikarya</taxon>
        <taxon>Basidiomycota</taxon>
        <taxon>Agaricomycotina</taxon>
        <taxon>Agaricomycetes</taxon>
        <taxon>Agaricomycetidae</taxon>
        <taxon>Agaricales</taxon>
        <taxon>Agaricineae</taxon>
        <taxon>Strophariaceae</taxon>
        <taxon>Hypholoma</taxon>
    </lineage>
</organism>
<dbReference type="GO" id="GO:0043169">
    <property type="term" value="F:cation binding"/>
    <property type="evidence" value="ECO:0007669"/>
    <property type="project" value="InterPro"/>
</dbReference>
<protein>
    <recommendedName>
        <fullName evidence="5">1,4-alpha-glucan-branching enzyme</fullName>
        <ecNumber evidence="4">2.4.1.18</ecNumber>
    </recommendedName>
    <alternativeName>
        <fullName evidence="9">Glycogen-branching enzyme</fullName>
    </alternativeName>
</protein>
<dbReference type="GO" id="GO:0005978">
    <property type="term" value="P:glycogen biosynthetic process"/>
    <property type="evidence" value="ECO:0007669"/>
    <property type="project" value="UniProtKB-UniPathway"/>
</dbReference>
<dbReference type="OMA" id="YEMHLGS"/>
<evidence type="ECO:0000256" key="11">
    <source>
        <dbReference type="PIRSR" id="PIRSR000463-1"/>
    </source>
</evidence>
<dbReference type="UniPathway" id="UPA00164"/>
<evidence type="ECO:0000256" key="8">
    <source>
        <dbReference type="ARBA" id="ARBA00023056"/>
    </source>
</evidence>
<dbReference type="FunFam" id="2.60.40.1180:FF:000003">
    <property type="entry name" value="1,4-alpha-glucan-branching enzyme, chloroplastic/amyloplastic"/>
    <property type="match status" value="1"/>
</dbReference>
<dbReference type="EMBL" id="KN817518">
    <property type="protein sequence ID" value="KJA29840.1"/>
    <property type="molecule type" value="Genomic_DNA"/>
</dbReference>
<dbReference type="Pfam" id="PF02922">
    <property type="entry name" value="CBM_48"/>
    <property type="match status" value="1"/>
</dbReference>
<dbReference type="SUPFAM" id="SSF51011">
    <property type="entry name" value="Glycosyl hydrolase domain"/>
    <property type="match status" value="1"/>
</dbReference>
<evidence type="ECO:0000256" key="2">
    <source>
        <dbReference type="ARBA" id="ARBA00004964"/>
    </source>
</evidence>
<dbReference type="InterPro" id="IPR004193">
    <property type="entry name" value="Glyco_hydro_13_N"/>
</dbReference>
<reference evidence="14" key="1">
    <citation type="submission" date="2014-04" db="EMBL/GenBank/DDBJ databases">
        <title>Evolutionary Origins and Diversification of the Mycorrhizal Mutualists.</title>
        <authorList>
            <consortium name="DOE Joint Genome Institute"/>
            <consortium name="Mycorrhizal Genomics Consortium"/>
            <person name="Kohler A."/>
            <person name="Kuo A."/>
            <person name="Nagy L.G."/>
            <person name="Floudas D."/>
            <person name="Copeland A."/>
            <person name="Barry K.W."/>
            <person name="Cichocki N."/>
            <person name="Veneault-Fourrey C."/>
            <person name="LaButti K."/>
            <person name="Lindquist E.A."/>
            <person name="Lipzen A."/>
            <person name="Lundell T."/>
            <person name="Morin E."/>
            <person name="Murat C."/>
            <person name="Riley R."/>
            <person name="Ohm R."/>
            <person name="Sun H."/>
            <person name="Tunlid A."/>
            <person name="Henrissat B."/>
            <person name="Grigoriev I.V."/>
            <person name="Hibbett D.S."/>
            <person name="Martin F."/>
        </authorList>
    </citation>
    <scope>NUCLEOTIDE SEQUENCE [LARGE SCALE GENOMIC DNA]</scope>
    <source>
        <strain evidence="14">FD-334 SS-4</strain>
    </source>
</reference>
<evidence type="ECO:0000256" key="10">
    <source>
        <dbReference type="ARBA" id="ARBA00049618"/>
    </source>
</evidence>
<sequence>MPTAALDPKTIVEIDGYLKPNIPAILQRHNTFRKWKDTIEKHEGGYDQFTKGYLKFGLNVGPKNEVTYREWAPNAAEASLIGDFNEWNRSSHPMTKDDFGVWSIVLPSLPSGACAIPHDSKVKISMVLPNGTRIERVPAWINRVTQDLAVSPVYDARFWNPPQKYVFKNPQPPKPTNIRIYEAHVGISTAEQRVGTYKEFTQNILPRIKNLGYNTIQLMAVMEHAYYASFGYQVTSFFAATSRCGTPEELKELIDTAHGLGITVLLDIVHSHACKNVFDGINEFDGTDHLYFHEGAKGRHELWDSRLFNYGHHEVLRFLLSNLRFWVEEYQFDGFRFDGVTSMMYKHHGIGTGFSGGYHEYFGDGADEEGIVYLMLANDSMHELYPNLITIAEDVSGMPLLGKPVEVGGVGFDYRLSMAIPDMWIKLLKHKQDDEWDMANIVFTLTNRRYGERSIAYCESHDQALVGDKTLAFWLMDKEMYTNMSDLSPMTPIIARGLALHKMIRLLTHSLGGEGWLNFEGNEFGHPEWLDFPREGNGNSFHYARRQWNVVDDQILRYRYLNNFDAVMNHLAGQYGWLDSAQAYVSLKNEADKVIVYERAGLLFVFNFHPSKSFTDYRVGVEEAGEYKIILSSDEGRFGGFNNIMLDSKFFTTPLEWNGRKNFLQVYIPTRTCIVLAKK</sequence>
<keyword evidence="13" id="KW-0378">Hydrolase</keyword>
<evidence type="ECO:0000256" key="9">
    <source>
        <dbReference type="ARBA" id="ARBA00031979"/>
    </source>
</evidence>
<dbReference type="InterPro" id="IPR013783">
    <property type="entry name" value="Ig-like_fold"/>
</dbReference>
<dbReference type="STRING" id="945553.A0A0D2QE24"/>
<dbReference type="SUPFAM" id="SSF51445">
    <property type="entry name" value="(Trans)glycosidases"/>
    <property type="match status" value="1"/>
</dbReference>
<evidence type="ECO:0000256" key="1">
    <source>
        <dbReference type="ARBA" id="ARBA00000826"/>
    </source>
</evidence>
<evidence type="ECO:0000256" key="3">
    <source>
        <dbReference type="ARBA" id="ARBA00009000"/>
    </source>
</evidence>
<comment type="similarity">
    <text evidence="3">Belongs to the glycosyl hydrolase 13 family. GlgB subfamily.</text>
</comment>
<dbReference type="Gene3D" id="3.20.20.80">
    <property type="entry name" value="Glycosidases"/>
    <property type="match status" value="1"/>
</dbReference>
<keyword evidence="14" id="KW-1185">Reference proteome</keyword>
<dbReference type="Pfam" id="PF02806">
    <property type="entry name" value="Alpha-amylase_C"/>
    <property type="match status" value="1"/>
</dbReference>
<comment type="pathway">
    <text evidence="2">Glycan biosynthesis; glycogen biosynthesis.</text>
</comment>
<accession>A0A0D2QE24</accession>
<dbReference type="InterPro" id="IPR013780">
    <property type="entry name" value="Glyco_hydro_b"/>
</dbReference>
<dbReference type="GO" id="GO:0003844">
    <property type="term" value="F:1,4-alpha-glucan branching enzyme activity"/>
    <property type="evidence" value="ECO:0007669"/>
    <property type="project" value="UniProtKB-EC"/>
</dbReference>
<evidence type="ECO:0000256" key="6">
    <source>
        <dbReference type="ARBA" id="ARBA00022676"/>
    </source>
</evidence>
<evidence type="ECO:0000256" key="4">
    <source>
        <dbReference type="ARBA" id="ARBA00012541"/>
    </source>
</evidence>
<feature type="active site" description="Proton donor" evidence="11">
    <location>
        <position position="393"/>
    </location>
</feature>
<dbReference type="InterPro" id="IPR017853">
    <property type="entry name" value="GH"/>
</dbReference>
<evidence type="ECO:0000313" key="14">
    <source>
        <dbReference type="Proteomes" id="UP000054270"/>
    </source>
</evidence>
<feature type="active site" description="Nucleophile" evidence="11">
    <location>
        <position position="338"/>
    </location>
</feature>
<dbReference type="InterPro" id="IPR014756">
    <property type="entry name" value="Ig_E-set"/>
</dbReference>
<dbReference type="PANTHER" id="PTHR43651:SF3">
    <property type="entry name" value="1,4-ALPHA-GLUCAN-BRANCHING ENZYME"/>
    <property type="match status" value="1"/>
</dbReference>
<comment type="function">
    <text evidence="10">Glycogen-branching enzyme participates in the glycogen biosynthetic process along with glycogenin and glycogen synthase. Generates alpha-1,6-glucosidic branches from alpha-1,4-linked glucose chains, to increase solubility of the glycogen polymer.</text>
</comment>
<dbReference type="GO" id="GO:0005737">
    <property type="term" value="C:cytoplasm"/>
    <property type="evidence" value="ECO:0007669"/>
    <property type="project" value="TreeGrafter"/>
</dbReference>
<dbReference type="Gene3D" id="2.60.40.10">
    <property type="entry name" value="Immunoglobulins"/>
    <property type="match status" value="1"/>
</dbReference>
<comment type="catalytic activity">
    <reaction evidence="1">
        <text>Transfers a segment of a (1-&gt;4)-alpha-D-glucan chain to a primary hydroxy group in a similar glucan chain.</text>
        <dbReference type="EC" id="2.4.1.18"/>
    </reaction>
</comment>
<dbReference type="FunFam" id="2.60.40.10:FF:000250">
    <property type="entry name" value="1,4-alpha-glucan-branching enzyme, chloroplastic/amyloplastic"/>
    <property type="match status" value="1"/>
</dbReference>
<dbReference type="CDD" id="cd02854">
    <property type="entry name" value="E_set_GBE_euk_N"/>
    <property type="match status" value="1"/>
</dbReference>
<dbReference type="Gene3D" id="2.60.40.1180">
    <property type="entry name" value="Golgi alpha-mannosidase II"/>
    <property type="match status" value="1"/>
</dbReference>
<dbReference type="AlphaFoldDB" id="A0A0D2QE24"/>
<dbReference type="Proteomes" id="UP000054270">
    <property type="component" value="Unassembled WGS sequence"/>
</dbReference>
<dbReference type="SUPFAM" id="SSF81296">
    <property type="entry name" value="E set domains"/>
    <property type="match status" value="1"/>
</dbReference>
<dbReference type="InterPro" id="IPR037439">
    <property type="entry name" value="Branching_enzy"/>
</dbReference>